<dbReference type="EMBL" id="RJVU01053773">
    <property type="protein sequence ID" value="ROL23536.1"/>
    <property type="molecule type" value="Genomic_DNA"/>
</dbReference>
<evidence type="ECO:0000313" key="1">
    <source>
        <dbReference type="EMBL" id="ROL23536.1"/>
    </source>
</evidence>
<protein>
    <submittedName>
        <fullName evidence="1">Uncharacterized protein</fullName>
    </submittedName>
</protein>
<reference evidence="1 2" key="1">
    <citation type="submission" date="2018-10" db="EMBL/GenBank/DDBJ databases">
        <title>Genome assembly for a Yunnan-Guizhou Plateau 3E fish, Anabarilius grahami (Regan), and its evolutionary and genetic applications.</title>
        <authorList>
            <person name="Jiang W."/>
        </authorList>
    </citation>
    <scope>NUCLEOTIDE SEQUENCE [LARGE SCALE GENOMIC DNA]</scope>
    <source>
        <strain evidence="1">AG-KIZ</strain>
        <tissue evidence="1">Muscle</tissue>
    </source>
</reference>
<dbReference type="Proteomes" id="UP000281406">
    <property type="component" value="Unassembled WGS sequence"/>
</dbReference>
<proteinExistence type="predicted"/>
<dbReference type="AlphaFoldDB" id="A0A3N0Y1U7"/>
<comment type="caution">
    <text evidence="1">The sequence shown here is derived from an EMBL/GenBank/DDBJ whole genome shotgun (WGS) entry which is preliminary data.</text>
</comment>
<accession>A0A3N0Y1U7</accession>
<sequence>MLHNYSIYYLSPKDSRTDVNQSDSTLLDSCGRREKEKLVSTAIRSNFVVALNRWNPHTMDRRTWALMIPCHQPTPERNALIAKIAVPKKQEVGLGLTLVDSVTRSPESLLLLIETQR</sequence>
<name>A0A3N0Y1U7_ANAGA</name>
<organism evidence="1 2">
    <name type="scientific">Anabarilius grahami</name>
    <name type="common">Kanglang fish</name>
    <name type="synonym">Barilius grahami</name>
    <dbReference type="NCBI Taxonomy" id="495550"/>
    <lineage>
        <taxon>Eukaryota</taxon>
        <taxon>Metazoa</taxon>
        <taxon>Chordata</taxon>
        <taxon>Craniata</taxon>
        <taxon>Vertebrata</taxon>
        <taxon>Euteleostomi</taxon>
        <taxon>Actinopterygii</taxon>
        <taxon>Neopterygii</taxon>
        <taxon>Teleostei</taxon>
        <taxon>Ostariophysi</taxon>
        <taxon>Cypriniformes</taxon>
        <taxon>Xenocyprididae</taxon>
        <taxon>Xenocypridinae</taxon>
        <taxon>Xenocypridinae incertae sedis</taxon>
        <taxon>Anabarilius</taxon>
    </lineage>
</organism>
<keyword evidence="2" id="KW-1185">Reference proteome</keyword>
<gene>
    <name evidence="1" type="ORF">DPX16_18804</name>
</gene>
<evidence type="ECO:0000313" key="2">
    <source>
        <dbReference type="Proteomes" id="UP000281406"/>
    </source>
</evidence>